<dbReference type="EMBL" id="JACAZI010000016">
    <property type="protein sequence ID" value="KAF7343135.1"/>
    <property type="molecule type" value="Genomic_DNA"/>
</dbReference>
<evidence type="ECO:0000256" key="1">
    <source>
        <dbReference type="SAM" id="MobiDB-lite"/>
    </source>
</evidence>
<sequence>MRESGTPSLQEAASKSLEEDDTTSALVDELYGILKTISMEDPKGSEVIYGLNTNIIGTSMVQPTDEDKAKFKRAVEIVEELVKKAA</sequence>
<comment type="caution">
    <text evidence="2">The sequence shown here is derived from an EMBL/GenBank/DDBJ whole genome shotgun (WGS) entry which is preliminary data.</text>
</comment>
<name>A0A8H7CMF9_9AGAR</name>
<reference evidence="2" key="1">
    <citation type="submission" date="2020-05" db="EMBL/GenBank/DDBJ databases">
        <title>Mycena genomes resolve the evolution of fungal bioluminescence.</title>
        <authorList>
            <person name="Tsai I.J."/>
        </authorList>
    </citation>
    <scope>NUCLEOTIDE SEQUENCE</scope>
    <source>
        <strain evidence="2">CCC161011</strain>
    </source>
</reference>
<evidence type="ECO:0000313" key="2">
    <source>
        <dbReference type="EMBL" id="KAF7343135.1"/>
    </source>
</evidence>
<keyword evidence="3" id="KW-1185">Reference proteome</keyword>
<feature type="region of interest" description="Disordered" evidence="1">
    <location>
        <begin position="1"/>
        <end position="22"/>
    </location>
</feature>
<dbReference type="Proteomes" id="UP000620124">
    <property type="component" value="Unassembled WGS sequence"/>
</dbReference>
<proteinExistence type="predicted"/>
<gene>
    <name evidence="2" type="ORF">MVEN_01744000</name>
</gene>
<feature type="compositionally biased region" description="Polar residues" evidence="1">
    <location>
        <begin position="1"/>
        <end position="13"/>
    </location>
</feature>
<protein>
    <submittedName>
        <fullName evidence="2">Uncharacterized protein</fullName>
    </submittedName>
</protein>
<dbReference type="OrthoDB" id="5366606at2759"/>
<evidence type="ECO:0000313" key="3">
    <source>
        <dbReference type="Proteomes" id="UP000620124"/>
    </source>
</evidence>
<organism evidence="2 3">
    <name type="scientific">Mycena venus</name>
    <dbReference type="NCBI Taxonomy" id="2733690"/>
    <lineage>
        <taxon>Eukaryota</taxon>
        <taxon>Fungi</taxon>
        <taxon>Dikarya</taxon>
        <taxon>Basidiomycota</taxon>
        <taxon>Agaricomycotina</taxon>
        <taxon>Agaricomycetes</taxon>
        <taxon>Agaricomycetidae</taxon>
        <taxon>Agaricales</taxon>
        <taxon>Marasmiineae</taxon>
        <taxon>Mycenaceae</taxon>
        <taxon>Mycena</taxon>
    </lineage>
</organism>
<accession>A0A8H7CMF9</accession>
<dbReference type="AlphaFoldDB" id="A0A8H7CMF9"/>